<dbReference type="InterPro" id="IPR025390">
    <property type="entry name" value="Dsc3_C"/>
</dbReference>
<feature type="compositionally biased region" description="Polar residues" evidence="1">
    <location>
        <begin position="287"/>
        <end position="307"/>
    </location>
</feature>
<feature type="compositionally biased region" description="Low complexity" evidence="1">
    <location>
        <begin position="371"/>
        <end position="410"/>
    </location>
</feature>
<dbReference type="RefSeq" id="XP_021882223.1">
    <property type="nucleotide sequence ID" value="XM_022022002.1"/>
</dbReference>
<gene>
    <name evidence="4" type="ORF">BCR41DRAFT_335732</name>
</gene>
<dbReference type="CDD" id="cd17039">
    <property type="entry name" value="Ubl_ubiquitin_like"/>
    <property type="match status" value="1"/>
</dbReference>
<feature type="transmembrane region" description="Helical" evidence="2">
    <location>
        <begin position="521"/>
        <end position="539"/>
    </location>
</feature>
<proteinExistence type="predicted"/>
<evidence type="ECO:0000259" key="3">
    <source>
        <dbReference type="PROSITE" id="PS50053"/>
    </source>
</evidence>
<comment type="caution">
    <text evidence="4">The sequence shown here is derived from an EMBL/GenBank/DDBJ whole genome shotgun (WGS) entry which is preliminary data.</text>
</comment>
<dbReference type="InParanoid" id="A0A1Y2GQA1"/>
<dbReference type="SMART" id="SM00213">
    <property type="entry name" value="UBQ"/>
    <property type="match status" value="1"/>
</dbReference>
<dbReference type="InterPro" id="IPR029071">
    <property type="entry name" value="Ubiquitin-like_domsf"/>
</dbReference>
<keyword evidence="2" id="KW-1133">Transmembrane helix</keyword>
<feature type="compositionally biased region" description="Low complexity" evidence="1">
    <location>
        <begin position="28"/>
        <end position="47"/>
    </location>
</feature>
<feature type="compositionally biased region" description="Polar residues" evidence="1">
    <location>
        <begin position="259"/>
        <end position="268"/>
    </location>
</feature>
<feature type="compositionally biased region" description="Polar residues" evidence="1">
    <location>
        <begin position="361"/>
        <end position="370"/>
    </location>
</feature>
<evidence type="ECO:0000313" key="4">
    <source>
        <dbReference type="EMBL" id="ORZ18428.1"/>
    </source>
</evidence>
<keyword evidence="5" id="KW-1185">Reference proteome</keyword>
<reference evidence="4 5" key="1">
    <citation type="submission" date="2016-07" db="EMBL/GenBank/DDBJ databases">
        <title>Pervasive Adenine N6-methylation of Active Genes in Fungi.</title>
        <authorList>
            <consortium name="DOE Joint Genome Institute"/>
            <person name="Mondo S.J."/>
            <person name="Dannebaum R.O."/>
            <person name="Kuo R.C."/>
            <person name="Labutti K."/>
            <person name="Haridas S."/>
            <person name="Kuo A."/>
            <person name="Salamov A."/>
            <person name="Ahrendt S.R."/>
            <person name="Lipzen A."/>
            <person name="Sullivan W."/>
            <person name="Andreopoulos W.B."/>
            <person name="Clum A."/>
            <person name="Lindquist E."/>
            <person name="Daum C."/>
            <person name="Ramamoorthy G.K."/>
            <person name="Gryganskyi A."/>
            <person name="Culley D."/>
            <person name="Magnuson J.K."/>
            <person name="James T.Y."/>
            <person name="O'Malley M.A."/>
            <person name="Stajich J.E."/>
            <person name="Spatafora J.W."/>
            <person name="Visel A."/>
            <person name="Grigoriev I.V."/>
        </authorList>
    </citation>
    <scope>NUCLEOTIDE SEQUENCE [LARGE SCALE GENOMIC DNA]</scope>
    <source>
        <strain evidence="4 5">NRRL 3116</strain>
    </source>
</reference>
<feature type="region of interest" description="Disordered" evidence="1">
    <location>
        <begin position="199"/>
        <end position="307"/>
    </location>
</feature>
<keyword evidence="2" id="KW-0472">Membrane</keyword>
<feature type="transmembrane region" description="Helical" evidence="2">
    <location>
        <begin position="551"/>
        <end position="568"/>
    </location>
</feature>
<dbReference type="PANTHER" id="PTHR28049">
    <property type="entry name" value="TRANSMEMBRANE PROTEIN YOR223W"/>
    <property type="match status" value="1"/>
</dbReference>
<dbReference type="STRING" id="64571.A0A1Y2GQA1"/>
<feature type="compositionally biased region" description="Basic and acidic residues" evidence="1">
    <location>
        <begin position="85"/>
        <end position="99"/>
    </location>
</feature>
<dbReference type="Pfam" id="PF10302">
    <property type="entry name" value="Dsc3_N"/>
    <property type="match status" value="1"/>
</dbReference>
<dbReference type="GeneID" id="33563846"/>
<accession>A0A1Y2GQA1</accession>
<organism evidence="4 5">
    <name type="scientific">Lobosporangium transversale</name>
    <dbReference type="NCBI Taxonomy" id="64571"/>
    <lineage>
        <taxon>Eukaryota</taxon>
        <taxon>Fungi</taxon>
        <taxon>Fungi incertae sedis</taxon>
        <taxon>Mucoromycota</taxon>
        <taxon>Mortierellomycotina</taxon>
        <taxon>Mortierellomycetes</taxon>
        <taxon>Mortierellales</taxon>
        <taxon>Mortierellaceae</taxon>
        <taxon>Lobosporangium</taxon>
    </lineage>
</organism>
<evidence type="ECO:0000313" key="5">
    <source>
        <dbReference type="Proteomes" id="UP000193648"/>
    </source>
</evidence>
<dbReference type="InterPro" id="IPR045226">
    <property type="entry name" value="Dsc3"/>
</dbReference>
<feature type="compositionally biased region" description="Basic and acidic residues" evidence="1">
    <location>
        <begin position="329"/>
        <end position="342"/>
    </location>
</feature>
<name>A0A1Y2GQA1_9FUNG</name>
<evidence type="ECO:0000256" key="1">
    <source>
        <dbReference type="SAM" id="MobiDB-lite"/>
    </source>
</evidence>
<feature type="domain" description="Ubiquitin-like" evidence="3">
    <location>
        <begin position="100"/>
        <end position="158"/>
    </location>
</feature>
<dbReference type="GO" id="GO:0044695">
    <property type="term" value="C:Dsc E3 ubiquitin ligase complex"/>
    <property type="evidence" value="ECO:0007669"/>
    <property type="project" value="InterPro"/>
</dbReference>
<dbReference type="PROSITE" id="PS50053">
    <property type="entry name" value="UBIQUITIN_2"/>
    <property type="match status" value="1"/>
</dbReference>
<dbReference type="Pfam" id="PF13373">
    <property type="entry name" value="Dsc3_C"/>
    <property type="match status" value="1"/>
</dbReference>
<feature type="region of interest" description="Disordered" evidence="1">
    <location>
        <begin position="326"/>
        <end position="443"/>
    </location>
</feature>
<feature type="region of interest" description="Disordered" evidence="1">
    <location>
        <begin position="1"/>
        <end position="99"/>
    </location>
</feature>
<evidence type="ECO:0000256" key="2">
    <source>
        <dbReference type="SAM" id="Phobius"/>
    </source>
</evidence>
<dbReference type="InterPro" id="IPR000626">
    <property type="entry name" value="Ubiquitin-like_dom"/>
</dbReference>
<feature type="compositionally biased region" description="Basic and acidic residues" evidence="1">
    <location>
        <begin position="62"/>
        <end position="75"/>
    </location>
</feature>
<dbReference type="Gene3D" id="3.10.20.90">
    <property type="entry name" value="Phosphatidylinositol 3-kinase Catalytic Subunit, Chain A, domain 1"/>
    <property type="match status" value="1"/>
</dbReference>
<protein>
    <submittedName>
        <fullName evidence="4">DUF2407 C-terminal domain-domain-containing protein</fullName>
    </submittedName>
</protein>
<sequence>MSYVRVNESSDGEDDEISSTPSTQIRRAGSAAAASLASLTGSNALNNYGYSRVGQNTTEDANQERHDLPQQKNHEEEEEEEEEESNQKRNQDRSANDNDIEIHVRFGEGQDLSLRVPRTDTVAQFKEKVKKARPSIGDKYLRLIHAGKILSDNKTLIDSLPKSLFTQIEVSNHQDLQSRISSSVEAVEAAASNILAGISSRTSGGESVGGSHNDNHGKSNAIRTHSSLGSILPTHLSHSSHPEANALSRGGGGGPNSKADPTTHSNSRTGDHISISMPIEPLPITPSSPSAHTSFKTSNKKNTSTIPVQTGPIYFLCSLSDFPPAQRPSEVKKGKAVAHDNSDSGNGVRRTESSRSRSRRLQTNNNIPVPSQSTSAAAARAGASSSLMLPGASSSSSSSSGGSGSSSSAANRISSNGIREVQEEDDHDEVSPPSPVATPQPIGFDRLREAGFSEDEIRSIRRQFHANRGTVTSNVGENGIAVELDEDEDAITRARRVEEEWIDQHGSETLPEGLEGSYGEMVWGLMIGFFMGLIALFWFKEATFSRRQQMGIVAGLMINVGFGVLHLYY</sequence>
<dbReference type="PANTHER" id="PTHR28049:SF1">
    <property type="entry name" value="DSC E3 UBIQUITIN LIGASE COMPLEX SUBUNIT 3"/>
    <property type="match status" value="1"/>
</dbReference>
<dbReference type="Proteomes" id="UP000193648">
    <property type="component" value="Unassembled WGS sequence"/>
</dbReference>
<dbReference type="InterPro" id="IPR019413">
    <property type="entry name" value="Dsc3_ub-like_dom"/>
</dbReference>
<dbReference type="EMBL" id="MCFF01000015">
    <property type="protein sequence ID" value="ORZ18428.1"/>
    <property type="molecule type" value="Genomic_DNA"/>
</dbReference>
<dbReference type="AlphaFoldDB" id="A0A1Y2GQA1"/>
<dbReference type="OrthoDB" id="2556122at2759"/>
<dbReference type="GO" id="GO:0005783">
    <property type="term" value="C:endoplasmic reticulum"/>
    <property type="evidence" value="ECO:0007669"/>
    <property type="project" value="TreeGrafter"/>
</dbReference>
<dbReference type="SUPFAM" id="SSF54236">
    <property type="entry name" value="Ubiquitin-like"/>
    <property type="match status" value="1"/>
</dbReference>
<keyword evidence="2" id="KW-0812">Transmembrane</keyword>